<sequence length="215" mass="24708">MNKTVELVNLWAEFEAKYPDGNIDEFCRHYLASRQKTDEEGPLVGGVIPYINDGLLLKIIGRISKLNMNYANLALEGTGLNQIEEFGMLYTIRQEVNPRKTEVIFANLFELSSGTDMLNRMKKRGLISEYDDKEDKRSKRMRLTPEGEKVANLCSDRIVANARMIMHNLSDDDKQLCIQLLKNVEIKFSALWPKHKGKAFEEVYAEITGTPYKNR</sequence>
<dbReference type="SUPFAM" id="SSF46785">
    <property type="entry name" value="Winged helix' DNA-binding domain"/>
    <property type="match status" value="1"/>
</dbReference>
<dbReference type="GO" id="GO:0003700">
    <property type="term" value="F:DNA-binding transcription factor activity"/>
    <property type="evidence" value="ECO:0007669"/>
    <property type="project" value="InterPro"/>
</dbReference>
<proteinExistence type="predicted"/>
<evidence type="ECO:0000256" key="2">
    <source>
        <dbReference type="ARBA" id="ARBA00023125"/>
    </source>
</evidence>
<evidence type="ECO:0000256" key="3">
    <source>
        <dbReference type="ARBA" id="ARBA00023163"/>
    </source>
</evidence>
<reference evidence="5 6" key="1">
    <citation type="submission" date="2016-10" db="EMBL/GenBank/DDBJ databases">
        <authorList>
            <person name="de Groot N.N."/>
        </authorList>
    </citation>
    <scope>NUCLEOTIDE SEQUENCE [LARGE SCALE GENOMIC DNA]</scope>
    <source>
        <strain evidence="5 6">MP1X4</strain>
    </source>
</reference>
<dbReference type="PRINTS" id="PR00598">
    <property type="entry name" value="HTHMARR"/>
</dbReference>
<keyword evidence="3" id="KW-0804">Transcription</keyword>
<gene>
    <name evidence="5" type="ORF">SAMN05216490_1252</name>
</gene>
<dbReference type="Proteomes" id="UP000199679">
    <property type="component" value="Chromosome I"/>
</dbReference>
<dbReference type="EMBL" id="LT629740">
    <property type="protein sequence ID" value="SDS49311.1"/>
    <property type="molecule type" value="Genomic_DNA"/>
</dbReference>
<dbReference type="PROSITE" id="PS50995">
    <property type="entry name" value="HTH_MARR_2"/>
    <property type="match status" value="1"/>
</dbReference>
<keyword evidence="6" id="KW-1185">Reference proteome</keyword>
<organism evidence="5 6">
    <name type="scientific">Mucilaginibacter mallensis</name>
    <dbReference type="NCBI Taxonomy" id="652787"/>
    <lineage>
        <taxon>Bacteria</taxon>
        <taxon>Pseudomonadati</taxon>
        <taxon>Bacteroidota</taxon>
        <taxon>Sphingobacteriia</taxon>
        <taxon>Sphingobacteriales</taxon>
        <taxon>Sphingobacteriaceae</taxon>
        <taxon>Mucilaginibacter</taxon>
    </lineage>
</organism>
<feature type="domain" description="HTH marR-type" evidence="4">
    <location>
        <begin position="53"/>
        <end position="186"/>
    </location>
</feature>
<name>A0A1H1SN27_MUCMA</name>
<dbReference type="PANTHER" id="PTHR42756">
    <property type="entry name" value="TRANSCRIPTIONAL REGULATOR, MARR"/>
    <property type="match status" value="1"/>
</dbReference>
<protein>
    <submittedName>
        <fullName evidence="5">DNA-binding transcriptional regulator, MarR family</fullName>
    </submittedName>
</protein>
<dbReference type="InterPro" id="IPR000835">
    <property type="entry name" value="HTH_MarR-typ"/>
</dbReference>
<dbReference type="InterPro" id="IPR036388">
    <property type="entry name" value="WH-like_DNA-bd_sf"/>
</dbReference>
<keyword evidence="2 5" id="KW-0238">DNA-binding</keyword>
<evidence type="ECO:0000259" key="4">
    <source>
        <dbReference type="PROSITE" id="PS50995"/>
    </source>
</evidence>
<dbReference type="OrthoDB" id="961069at2"/>
<dbReference type="GO" id="GO:0003677">
    <property type="term" value="F:DNA binding"/>
    <property type="evidence" value="ECO:0007669"/>
    <property type="project" value="UniProtKB-KW"/>
</dbReference>
<dbReference type="PANTHER" id="PTHR42756:SF1">
    <property type="entry name" value="TRANSCRIPTIONAL REPRESSOR OF EMRAB OPERON"/>
    <property type="match status" value="1"/>
</dbReference>
<dbReference type="SMART" id="SM00347">
    <property type="entry name" value="HTH_MARR"/>
    <property type="match status" value="1"/>
</dbReference>
<evidence type="ECO:0000313" key="6">
    <source>
        <dbReference type="Proteomes" id="UP000199679"/>
    </source>
</evidence>
<dbReference type="InterPro" id="IPR036390">
    <property type="entry name" value="WH_DNA-bd_sf"/>
</dbReference>
<dbReference type="Gene3D" id="1.10.10.10">
    <property type="entry name" value="Winged helix-like DNA-binding domain superfamily/Winged helix DNA-binding domain"/>
    <property type="match status" value="1"/>
</dbReference>
<accession>A0A1H1SN27</accession>
<dbReference type="RefSeq" id="WP_091370383.1">
    <property type="nucleotide sequence ID" value="NZ_LT629740.1"/>
</dbReference>
<evidence type="ECO:0000313" key="5">
    <source>
        <dbReference type="EMBL" id="SDS49311.1"/>
    </source>
</evidence>
<dbReference type="STRING" id="652787.SAMN05216490_1252"/>
<dbReference type="AlphaFoldDB" id="A0A1H1SN27"/>
<keyword evidence="1" id="KW-0805">Transcription regulation</keyword>
<evidence type="ECO:0000256" key="1">
    <source>
        <dbReference type="ARBA" id="ARBA00023015"/>
    </source>
</evidence>